<evidence type="ECO:0008006" key="3">
    <source>
        <dbReference type="Google" id="ProtNLM"/>
    </source>
</evidence>
<sequence>MKVFVVQKSGNFVSLSIQVFSQFALISGCWRRPIPRTGSSKAQIITPETSKLNVFCFICFLVRWCWEYLGKHFRVAVPSCALNNIRNIFPADFGSPYTGLKPPNL</sequence>
<protein>
    <recommendedName>
        <fullName evidence="3">Secreted protein</fullName>
    </recommendedName>
</protein>
<accession>A0AAU9XE00</accession>
<gene>
    <name evidence="1" type="ORF">PMEA_00020908</name>
</gene>
<dbReference type="Proteomes" id="UP001159428">
    <property type="component" value="Unassembled WGS sequence"/>
</dbReference>
<dbReference type="EMBL" id="CALNXJ010000038">
    <property type="protein sequence ID" value="CAH3144020.1"/>
    <property type="molecule type" value="Genomic_DNA"/>
</dbReference>
<keyword evidence="2" id="KW-1185">Reference proteome</keyword>
<evidence type="ECO:0000313" key="1">
    <source>
        <dbReference type="EMBL" id="CAH3144020.1"/>
    </source>
</evidence>
<dbReference type="AlphaFoldDB" id="A0AAU9XE00"/>
<comment type="caution">
    <text evidence="1">The sequence shown here is derived from an EMBL/GenBank/DDBJ whole genome shotgun (WGS) entry which is preliminary data.</text>
</comment>
<organism evidence="1 2">
    <name type="scientific">Pocillopora meandrina</name>
    <dbReference type="NCBI Taxonomy" id="46732"/>
    <lineage>
        <taxon>Eukaryota</taxon>
        <taxon>Metazoa</taxon>
        <taxon>Cnidaria</taxon>
        <taxon>Anthozoa</taxon>
        <taxon>Hexacorallia</taxon>
        <taxon>Scleractinia</taxon>
        <taxon>Astrocoeniina</taxon>
        <taxon>Pocilloporidae</taxon>
        <taxon>Pocillopora</taxon>
    </lineage>
</organism>
<proteinExistence type="predicted"/>
<reference evidence="1 2" key="1">
    <citation type="submission" date="2022-05" db="EMBL/GenBank/DDBJ databases">
        <authorList>
            <consortium name="Genoscope - CEA"/>
            <person name="William W."/>
        </authorList>
    </citation>
    <scope>NUCLEOTIDE SEQUENCE [LARGE SCALE GENOMIC DNA]</scope>
</reference>
<evidence type="ECO:0000313" key="2">
    <source>
        <dbReference type="Proteomes" id="UP001159428"/>
    </source>
</evidence>
<dbReference type="PROSITE" id="PS51257">
    <property type="entry name" value="PROKAR_LIPOPROTEIN"/>
    <property type="match status" value="1"/>
</dbReference>
<name>A0AAU9XE00_9CNID</name>